<feature type="domain" description="Tyrosine-protein phosphatase" evidence="4">
    <location>
        <begin position="29"/>
        <end position="180"/>
    </location>
</feature>
<reference evidence="7" key="1">
    <citation type="submission" date="2025-08" db="UniProtKB">
        <authorList>
            <consortium name="RefSeq"/>
        </authorList>
    </citation>
    <scope>IDENTIFICATION</scope>
    <source>
        <strain evidence="7">11010-0011.00</strain>
        <tissue evidence="7">Whole body</tissue>
    </source>
</reference>
<organism evidence="6 7">
    <name type="scientific">Drosophila lebanonensis</name>
    <name type="common">Fruit fly</name>
    <name type="synonym">Scaptodrosophila lebanonensis</name>
    <dbReference type="NCBI Taxonomy" id="7225"/>
    <lineage>
        <taxon>Eukaryota</taxon>
        <taxon>Metazoa</taxon>
        <taxon>Ecdysozoa</taxon>
        <taxon>Arthropoda</taxon>
        <taxon>Hexapoda</taxon>
        <taxon>Insecta</taxon>
        <taxon>Pterygota</taxon>
        <taxon>Neoptera</taxon>
        <taxon>Endopterygota</taxon>
        <taxon>Diptera</taxon>
        <taxon>Brachycera</taxon>
        <taxon>Muscomorpha</taxon>
        <taxon>Ephydroidea</taxon>
        <taxon>Drosophilidae</taxon>
        <taxon>Scaptodrosophila</taxon>
    </lineage>
</organism>
<evidence type="ECO:0000259" key="4">
    <source>
        <dbReference type="PROSITE" id="PS50054"/>
    </source>
</evidence>
<dbReference type="PANTHER" id="PTHR10367">
    <property type="entry name" value="MRNA-CAPPING ENZYME"/>
    <property type="match status" value="1"/>
</dbReference>
<feature type="compositionally biased region" description="Basic and acidic residues" evidence="3">
    <location>
        <begin position="191"/>
        <end position="206"/>
    </location>
</feature>
<feature type="compositionally biased region" description="Polar residues" evidence="3">
    <location>
        <begin position="321"/>
        <end position="337"/>
    </location>
</feature>
<dbReference type="InterPro" id="IPR000340">
    <property type="entry name" value="Dual-sp_phosphatase_cat-dom"/>
</dbReference>
<protein>
    <submittedName>
        <fullName evidence="7">RNA/RNP complex-1-interacting phosphatase homolog</fullName>
    </submittedName>
</protein>
<evidence type="ECO:0000313" key="7">
    <source>
        <dbReference type="RefSeq" id="XP_030375410.1"/>
    </source>
</evidence>
<dbReference type="Proteomes" id="UP000504634">
    <property type="component" value="Unplaced"/>
</dbReference>
<dbReference type="PROSITE" id="PS50054">
    <property type="entry name" value="TYR_PHOSPHATASE_DUAL"/>
    <property type="match status" value="1"/>
</dbReference>
<dbReference type="PROSITE" id="PS50056">
    <property type="entry name" value="TYR_PHOSPHATASE_2"/>
    <property type="match status" value="1"/>
</dbReference>
<dbReference type="Pfam" id="PF00782">
    <property type="entry name" value="DSPc"/>
    <property type="match status" value="1"/>
</dbReference>
<name>A0A6J2TIZ5_DROLE</name>
<feature type="region of interest" description="Disordered" evidence="3">
    <location>
        <begin position="171"/>
        <end position="353"/>
    </location>
</feature>
<keyword evidence="2" id="KW-0904">Protein phosphatase</keyword>
<accession>A0A6J2TIZ5</accession>
<dbReference type="PROSITE" id="PS00383">
    <property type="entry name" value="TYR_PHOSPHATASE_1"/>
    <property type="match status" value="1"/>
</dbReference>
<evidence type="ECO:0000313" key="6">
    <source>
        <dbReference type="Proteomes" id="UP000504634"/>
    </source>
</evidence>
<dbReference type="OrthoDB" id="428974at2759"/>
<feature type="domain" description="Tyrosine specific protein phosphatases" evidence="5">
    <location>
        <begin position="100"/>
        <end position="163"/>
    </location>
</feature>
<dbReference type="InterPro" id="IPR000387">
    <property type="entry name" value="Tyr_Pase_dom"/>
</dbReference>
<evidence type="ECO:0000259" key="5">
    <source>
        <dbReference type="PROSITE" id="PS50056"/>
    </source>
</evidence>
<keyword evidence="6" id="KW-1185">Reference proteome</keyword>
<dbReference type="GO" id="GO:0004721">
    <property type="term" value="F:phosphoprotein phosphatase activity"/>
    <property type="evidence" value="ECO:0007669"/>
    <property type="project" value="UniProtKB-KW"/>
</dbReference>
<dbReference type="AlphaFoldDB" id="A0A6J2TIZ5"/>
<dbReference type="SUPFAM" id="SSF52799">
    <property type="entry name" value="(Phosphotyrosine protein) phosphatases II"/>
    <property type="match status" value="1"/>
</dbReference>
<feature type="compositionally biased region" description="Basic and acidic residues" evidence="3">
    <location>
        <begin position="226"/>
        <end position="245"/>
    </location>
</feature>
<dbReference type="InterPro" id="IPR020422">
    <property type="entry name" value="TYR_PHOSPHATASE_DUAL_dom"/>
</dbReference>
<evidence type="ECO:0000256" key="1">
    <source>
        <dbReference type="ARBA" id="ARBA00022801"/>
    </source>
</evidence>
<dbReference type="InterPro" id="IPR029021">
    <property type="entry name" value="Prot-tyrosine_phosphatase-like"/>
</dbReference>
<dbReference type="GO" id="GO:0004651">
    <property type="term" value="F:polynucleotide 5'-phosphatase activity"/>
    <property type="evidence" value="ECO:0007669"/>
    <property type="project" value="TreeGrafter"/>
</dbReference>
<dbReference type="InterPro" id="IPR016130">
    <property type="entry name" value="Tyr_Pase_AS"/>
</dbReference>
<dbReference type="PANTHER" id="PTHR10367:SF9">
    <property type="entry name" value="DUAL-SPECIFICITY PHOSPHATASE 11 (RNA_RNP COMPLEX 1-INTERACTING)"/>
    <property type="match status" value="1"/>
</dbReference>
<dbReference type="RefSeq" id="XP_030375410.1">
    <property type="nucleotide sequence ID" value="XM_030519550.1"/>
</dbReference>
<keyword evidence="1" id="KW-0378">Hydrolase</keyword>
<dbReference type="Gene3D" id="3.90.190.10">
    <property type="entry name" value="Protein tyrosine phosphatase superfamily"/>
    <property type="match status" value="1"/>
</dbReference>
<sequence>MGKNIPVRWLDYSPIGERIFGTRFIAFKVPLLPEVNNLVREEQLRLDPEMLVKRVPNLGLIIDLTNTNRYYNGEDFKKHNVEHKKLMIPGKQTPSPTLAKTFRNYVKEFLNNNKDNDKLIGVHCTHGVNRTGYLICYFMVTELRMSPTEAMQKFAAARGHQIERINYTDALQKLSSHPPRARRHRSPSYETENRDYVGDSFSRGRDATAPQSVRSNRKMPSWQIEQRQHLEKTRREQESQPDYRESGSQWKQYPDNRQRYRQPIGQSGYQRRQYQHQQQQQQQQGYYQPRTQSHSYYKVQKPYGFQNWRHQNSYESEEPKASQQRRNWQHKQQTQGPDQRRYSWRKSNSEQWQ</sequence>
<evidence type="ECO:0000256" key="3">
    <source>
        <dbReference type="SAM" id="MobiDB-lite"/>
    </source>
</evidence>
<dbReference type="GeneID" id="115624726"/>
<dbReference type="InterPro" id="IPR051029">
    <property type="entry name" value="mRNA_Capping_Enz/RNA_Phosphat"/>
</dbReference>
<evidence type="ECO:0000256" key="2">
    <source>
        <dbReference type="ARBA" id="ARBA00022912"/>
    </source>
</evidence>
<gene>
    <name evidence="7" type="primary">LOC115624726</name>
</gene>
<proteinExistence type="predicted"/>
<dbReference type="SMART" id="SM00195">
    <property type="entry name" value="DSPc"/>
    <property type="match status" value="1"/>
</dbReference>
<feature type="compositionally biased region" description="Low complexity" evidence="3">
    <location>
        <begin position="265"/>
        <end position="292"/>
    </location>
</feature>